<evidence type="ECO:0000256" key="1">
    <source>
        <dbReference type="ARBA" id="ARBA00000085"/>
    </source>
</evidence>
<dbReference type="InterPro" id="IPR003661">
    <property type="entry name" value="HisK_dim/P_dom"/>
</dbReference>
<comment type="caution">
    <text evidence="9">The sequence shown here is derived from an EMBL/GenBank/DDBJ whole genome shotgun (WGS) entry which is preliminary data.</text>
</comment>
<dbReference type="InterPro" id="IPR003594">
    <property type="entry name" value="HATPase_dom"/>
</dbReference>
<keyword evidence="3" id="KW-0597">Phosphoprotein</keyword>
<dbReference type="InterPro" id="IPR036890">
    <property type="entry name" value="HATPase_C_sf"/>
</dbReference>
<feature type="transmembrane region" description="Helical" evidence="7">
    <location>
        <begin position="61"/>
        <end position="83"/>
    </location>
</feature>
<dbReference type="InterPro" id="IPR050736">
    <property type="entry name" value="Sensor_HK_Regulatory"/>
</dbReference>
<dbReference type="EC" id="2.7.13.3" evidence="2"/>
<dbReference type="InterPro" id="IPR005467">
    <property type="entry name" value="His_kinase_dom"/>
</dbReference>
<gene>
    <name evidence="9" type="ORF">GCM10011511_16920</name>
</gene>
<dbReference type="RefSeq" id="WP_188930590.1">
    <property type="nucleotide sequence ID" value="NZ_BMJC01000002.1"/>
</dbReference>
<feature type="transmembrane region" description="Helical" evidence="7">
    <location>
        <begin position="89"/>
        <end position="110"/>
    </location>
</feature>
<keyword evidence="7" id="KW-0472">Membrane</keyword>
<feature type="transmembrane region" description="Helical" evidence="7">
    <location>
        <begin position="162"/>
        <end position="180"/>
    </location>
</feature>
<dbReference type="PRINTS" id="PR00344">
    <property type="entry name" value="BCTRLSENSOR"/>
</dbReference>
<comment type="catalytic activity">
    <reaction evidence="1">
        <text>ATP + protein L-histidine = ADP + protein N-phospho-L-histidine.</text>
        <dbReference type="EC" id="2.7.13.3"/>
    </reaction>
</comment>
<sequence>MKILPQKPLFLQGRLKPFGLVAEWQQKWQAADSIAIPSLQRIKTIGSTASMDDYEKRKLGIFNLLNFFQFITGLIIPIAGAISNHHFPLIAWIVASLPAFTNILVLVFNARRKYDFAQIAYFVLYPFATSIVYLWGINMGVELSFILYGILSVFFIQEISQMLFALGLSMVSYFVLAVICKSYTYQLATANLYFYLFNQALAIAFIFYGLFLIKKENAGYQQSILQQKEEIAANGRLLQEQTDQLTQINAFKNRLFSIIAHDLKSPIYALRNLFRNMQQFDMPAEEIKEMVPEVFNELTYTTSLMENLLHWARSQMHADTVKPQPIDISELMTEVARILRLQADAKHIGVTLETDKTLTAFADKDMINLILRNLLSNAIKYTPDNGCIQVGAHRTGDAIAVFVKDTGMGIPADALEKIQLSNFYTTKGTAGEAGTGLGLMLCKEFVVRNGGSLHIDSHLGKGSTFTFVIPAATE</sequence>
<evidence type="ECO:0000313" key="10">
    <source>
        <dbReference type="Proteomes" id="UP000607559"/>
    </source>
</evidence>
<keyword evidence="7" id="KW-1133">Transmembrane helix</keyword>
<dbReference type="SMART" id="SM00387">
    <property type="entry name" value="HATPase_c"/>
    <property type="match status" value="1"/>
</dbReference>
<dbReference type="Proteomes" id="UP000607559">
    <property type="component" value="Unassembled WGS sequence"/>
</dbReference>
<dbReference type="PANTHER" id="PTHR43711">
    <property type="entry name" value="TWO-COMPONENT HISTIDINE KINASE"/>
    <property type="match status" value="1"/>
</dbReference>
<organism evidence="9 10">
    <name type="scientific">Puia dinghuensis</name>
    <dbReference type="NCBI Taxonomy" id="1792502"/>
    <lineage>
        <taxon>Bacteria</taxon>
        <taxon>Pseudomonadati</taxon>
        <taxon>Bacteroidota</taxon>
        <taxon>Chitinophagia</taxon>
        <taxon>Chitinophagales</taxon>
        <taxon>Chitinophagaceae</taxon>
        <taxon>Puia</taxon>
    </lineage>
</organism>
<evidence type="ECO:0000256" key="3">
    <source>
        <dbReference type="ARBA" id="ARBA00022553"/>
    </source>
</evidence>
<dbReference type="SUPFAM" id="SSF55874">
    <property type="entry name" value="ATPase domain of HSP90 chaperone/DNA topoisomerase II/histidine kinase"/>
    <property type="match status" value="1"/>
</dbReference>
<dbReference type="SMART" id="SM00388">
    <property type="entry name" value="HisKA"/>
    <property type="match status" value="1"/>
</dbReference>
<dbReference type="Pfam" id="PF02518">
    <property type="entry name" value="HATPase_c"/>
    <property type="match status" value="1"/>
</dbReference>
<feature type="transmembrane region" description="Helical" evidence="7">
    <location>
        <begin position="192"/>
        <end position="213"/>
    </location>
</feature>
<dbReference type="InterPro" id="IPR036097">
    <property type="entry name" value="HisK_dim/P_sf"/>
</dbReference>
<dbReference type="FunFam" id="3.30.565.10:FF:000006">
    <property type="entry name" value="Sensor histidine kinase WalK"/>
    <property type="match status" value="1"/>
</dbReference>
<proteinExistence type="predicted"/>
<evidence type="ECO:0000313" key="9">
    <source>
        <dbReference type="EMBL" id="GGA94228.1"/>
    </source>
</evidence>
<dbReference type="AlphaFoldDB" id="A0A8J2UBJ4"/>
<reference evidence="9" key="2">
    <citation type="submission" date="2020-09" db="EMBL/GenBank/DDBJ databases">
        <authorList>
            <person name="Sun Q."/>
            <person name="Zhou Y."/>
        </authorList>
    </citation>
    <scope>NUCLEOTIDE SEQUENCE</scope>
    <source>
        <strain evidence="9">CGMCC 1.15448</strain>
    </source>
</reference>
<dbReference type="Gene3D" id="3.30.565.10">
    <property type="entry name" value="Histidine kinase-like ATPase, C-terminal domain"/>
    <property type="match status" value="1"/>
</dbReference>
<evidence type="ECO:0000256" key="7">
    <source>
        <dbReference type="SAM" id="Phobius"/>
    </source>
</evidence>
<keyword evidence="4" id="KW-0808">Transferase</keyword>
<name>A0A8J2UBJ4_9BACT</name>
<dbReference type="SUPFAM" id="SSF47384">
    <property type="entry name" value="Homodimeric domain of signal transducing histidine kinase"/>
    <property type="match status" value="1"/>
</dbReference>
<reference evidence="9" key="1">
    <citation type="journal article" date="2014" name="Int. J. Syst. Evol. Microbiol.">
        <title>Complete genome sequence of Corynebacterium casei LMG S-19264T (=DSM 44701T), isolated from a smear-ripened cheese.</title>
        <authorList>
            <consortium name="US DOE Joint Genome Institute (JGI-PGF)"/>
            <person name="Walter F."/>
            <person name="Albersmeier A."/>
            <person name="Kalinowski J."/>
            <person name="Ruckert C."/>
        </authorList>
    </citation>
    <scope>NUCLEOTIDE SEQUENCE</scope>
    <source>
        <strain evidence="9">CGMCC 1.15448</strain>
    </source>
</reference>
<evidence type="ECO:0000256" key="6">
    <source>
        <dbReference type="ARBA" id="ARBA00023012"/>
    </source>
</evidence>
<dbReference type="CDD" id="cd00082">
    <property type="entry name" value="HisKA"/>
    <property type="match status" value="1"/>
</dbReference>
<evidence type="ECO:0000256" key="5">
    <source>
        <dbReference type="ARBA" id="ARBA00022777"/>
    </source>
</evidence>
<keyword evidence="6" id="KW-0902">Two-component regulatory system</keyword>
<accession>A0A8J2UBJ4</accession>
<evidence type="ECO:0000256" key="4">
    <source>
        <dbReference type="ARBA" id="ARBA00022679"/>
    </source>
</evidence>
<protein>
    <recommendedName>
        <fullName evidence="2">histidine kinase</fullName>
        <ecNumber evidence="2">2.7.13.3</ecNumber>
    </recommendedName>
</protein>
<keyword evidence="7" id="KW-0812">Transmembrane</keyword>
<evidence type="ECO:0000256" key="2">
    <source>
        <dbReference type="ARBA" id="ARBA00012438"/>
    </source>
</evidence>
<feature type="domain" description="Histidine kinase" evidence="8">
    <location>
        <begin position="258"/>
        <end position="473"/>
    </location>
</feature>
<evidence type="ECO:0000259" key="8">
    <source>
        <dbReference type="PROSITE" id="PS50109"/>
    </source>
</evidence>
<dbReference type="GO" id="GO:0000155">
    <property type="term" value="F:phosphorelay sensor kinase activity"/>
    <property type="evidence" value="ECO:0007669"/>
    <property type="project" value="InterPro"/>
</dbReference>
<dbReference type="PROSITE" id="PS50109">
    <property type="entry name" value="HIS_KIN"/>
    <property type="match status" value="1"/>
</dbReference>
<dbReference type="EMBL" id="BMJC01000002">
    <property type="protein sequence ID" value="GGA94228.1"/>
    <property type="molecule type" value="Genomic_DNA"/>
</dbReference>
<dbReference type="InterPro" id="IPR004358">
    <property type="entry name" value="Sig_transdc_His_kin-like_C"/>
</dbReference>
<keyword evidence="5" id="KW-0418">Kinase</keyword>
<dbReference type="Gene3D" id="1.10.287.130">
    <property type="match status" value="1"/>
</dbReference>
<dbReference type="PANTHER" id="PTHR43711:SF1">
    <property type="entry name" value="HISTIDINE KINASE 1"/>
    <property type="match status" value="1"/>
</dbReference>
<keyword evidence="10" id="KW-1185">Reference proteome</keyword>
<dbReference type="CDD" id="cd00075">
    <property type="entry name" value="HATPase"/>
    <property type="match status" value="1"/>
</dbReference>